<evidence type="ECO:0000259" key="1">
    <source>
        <dbReference type="Pfam" id="PF12697"/>
    </source>
</evidence>
<dbReference type="GO" id="GO:0080032">
    <property type="term" value="F:methyl jasmonate esterase activity"/>
    <property type="evidence" value="ECO:0007669"/>
    <property type="project" value="TreeGrafter"/>
</dbReference>
<dbReference type="PANTHER" id="PTHR10992">
    <property type="entry name" value="METHYLESTERASE FAMILY MEMBER"/>
    <property type="match status" value="1"/>
</dbReference>
<dbReference type="GO" id="GO:0080031">
    <property type="term" value="F:methyl salicylate esterase activity"/>
    <property type="evidence" value="ECO:0007669"/>
    <property type="project" value="TreeGrafter"/>
</dbReference>
<dbReference type="AlphaFoldDB" id="A0A6J5VNN1"/>
<dbReference type="InterPro" id="IPR045889">
    <property type="entry name" value="MES/HNL"/>
</dbReference>
<dbReference type="Gene3D" id="3.40.50.1820">
    <property type="entry name" value="alpha/beta hydrolase"/>
    <property type="match status" value="2"/>
</dbReference>
<gene>
    <name evidence="2" type="ORF">CURHAP_LOCUS45445</name>
</gene>
<accession>A0A6J5VNN1</accession>
<dbReference type="GO" id="GO:0009694">
    <property type="term" value="P:jasmonic acid metabolic process"/>
    <property type="evidence" value="ECO:0007669"/>
    <property type="project" value="TreeGrafter"/>
</dbReference>
<dbReference type="InterPro" id="IPR000073">
    <property type="entry name" value="AB_hydrolase_1"/>
</dbReference>
<name>A0A6J5VNN1_PRUAR</name>
<dbReference type="GO" id="GO:0009696">
    <property type="term" value="P:salicylic acid metabolic process"/>
    <property type="evidence" value="ECO:0007669"/>
    <property type="project" value="TreeGrafter"/>
</dbReference>
<organism evidence="2 3">
    <name type="scientific">Prunus armeniaca</name>
    <name type="common">Apricot</name>
    <name type="synonym">Armeniaca vulgaris</name>
    <dbReference type="NCBI Taxonomy" id="36596"/>
    <lineage>
        <taxon>Eukaryota</taxon>
        <taxon>Viridiplantae</taxon>
        <taxon>Streptophyta</taxon>
        <taxon>Embryophyta</taxon>
        <taxon>Tracheophyta</taxon>
        <taxon>Spermatophyta</taxon>
        <taxon>Magnoliopsida</taxon>
        <taxon>eudicotyledons</taxon>
        <taxon>Gunneridae</taxon>
        <taxon>Pentapetalae</taxon>
        <taxon>rosids</taxon>
        <taxon>fabids</taxon>
        <taxon>Rosales</taxon>
        <taxon>Rosaceae</taxon>
        <taxon>Amygdaloideae</taxon>
        <taxon>Amygdaleae</taxon>
        <taxon>Prunus</taxon>
    </lineage>
</organism>
<dbReference type="Proteomes" id="UP000507222">
    <property type="component" value="Unassembled WGS sequence"/>
</dbReference>
<protein>
    <recommendedName>
        <fullName evidence="1">AB hydrolase-1 domain-containing protein</fullName>
    </recommendedName>
</protein>
<dbReference type="GO" id="GO:0080030">
    <property type="term" value="F:methyl indole-3-acetate esterase activity"/>
    <property type="evidence" value="ECO:0007669"/>
    <property type="project" value="TreeGrafter"/>
</dbReference>
<dbReference type="InterPro" id="IPR029058">
    <property type="entry name" value="AB_hydrolase_fold"/>
</dbReference>
<dbReference type="SUPFAM" id="SSF53474">
    <property type="entry name" value="alpha/beta-Hydrolases"/>
    <property type="match status" value="1"/>
</dbReference>
<dbReference type="PANTHER" id="PTHR10992:SF943">
    <property type="entry name" value="METHYLESTERASE 10"/>
    <property type="match status" value="1"/>
</dbReference>
<evidence type="ECO:0000313" key="3">
    <source>
        <dbReference type="Proteomes" id="UP000507222"/>
    </source>
</evidence>
<evidence type="ECO:0000313" key="2">
    <source>
        <dbReference type="EMBL" id="CAB4287498.1"/>
    </source>
</evidence>
<sequence length="237" mass="26686">MENPKHFVLVHGICHGAWCWYKLVTLLRHASHRVTALDLGASGINSKQLHEITSVWDYVQPLMEFMASISHEERVILVGHSYGGLPISLAMESFPQKYFKGTPVESLLDCELKFGQNQENPLTSVVLGPQYMAEKLFQQCKPADLELAKTLVRPSGLFLEDFMTKECQLTEPKFGSVTKVFVVCEGDEVVKEEFQRWMIENGPTAQVILIREAGHMVMLSKPEQLCGCLCEVAEKIS</sequence>
<dbReference type="Pfam" id="PF12697">
    <property type="entry name" value="Abhydrolase_6"/>
    <property type="match status" value="1"/>
</dbReference>
<reference evidence="2 3" key="1">
    <citation type="submission" date="2020-05" db="EMBL/GenBank/DDBJ databases">
        <authorList>
            <person name="Campoy J."/>
            <person name="Schneeberger K."/>
            <person name="Spophaly S."/>
        </authorList>
    </citation>
    <scope>NUCLEOTIDE SEQUENCE [LARGE SCALE GENOMIC DNA]</scope>
    <source>
        <strain evidence="2">PruArmRojPasFocal</strain>
    </source>
</reference>
<feature type="domain" description="AB hydrolase-1" evidence="1">
    <location>
        <begin position="7"/>
        <end position="225"/>
    </location>
</feature>
<dbReference type="EMBL" id="CAEKDK010000007">
    <property type="protein sequence ID" value="CAB4287498.1"/>
    <property type="molecule type" value="Genomic_DNA"/>
</dbReference>
<proteinExistence type="predicted"/>